<dbReference type="InterPro" id="IPR044296">
    <property type="entry name" value="HIPP46"/>
</dbReference>
<dbReference type="InterPro" id="IPR006121">
    <property type="entry name" value="HMA_dom"/>
</dbReference>
<gene>
    <name evidence="4" type="ORF">ILEXP_LOCUS30803</name>
</gene>
<evidence type="ECO:0000313" key="4">
    <source>
        <dbReference type="EMBL" id="CAK9161972.1"/>
    </source>
</evidence>
<dbReference type="Proteomes" id="UP001642360">
    <property type="component" value="Unassembled WGS sequence"/>
</dbReference>
<dbReference type="PANTHER" id="PTHR46371">
    <property type="entry name" value="OS04G0464100 PROTEIN"/>
    <property type="match status" value="1"/>
</dbReference>
<evidence type="ECO:0000259" key="3">
    <source>
        <dbReference type="PROSITE" id="PS50846"/>
    </source>
</evidence>
<protein>
    <recommendedName>
        <fullName evidence="3">HMA domain-containing protein</fullName>
    </recommendedName>
</protein>
<accession>A0ABC8SY48</accession>
<feature type="transmembrane region" description="Helical" evidence="2">
    <location>
        <begin position="153"/>
        <end position="171"/>
    </location>
</feature>
<evidence type="ECO:0000256" key="2">
    <source>
        <dbReference type="SAM" id="Phobius"/>
    </source>
</evidence>
<dbReference type="PROSITE" id="PS50846">
    <property type="entry name" value="HMA_2"/>
    <property type="match status" value="1"/>
</dbReference>
<name>A0ABC8SY48_9AQUA</name>
<dbReference type="GO" id="GO:0009626">
    <property type="term" value="P:plant-type hypersensitive response"/>
    <property type="evidence" value="ECO:0007669"/>
    <property type="project" value="UniProtKB-KW"/>
</dbReference>
<dbReference type="GO" id="GO:0016020">
    <property type="term" value="C:membrane"/>
    <property type="evidence" value="ECO:0007669"/>
    <property type="project" value="UniProtKB-SubCell"/>
</dbReference>
<comment type="subcellular location">
    <subcellularLocation>
        <location evidence="1">Membrane</location>
        <topology evidence="1">Peripheral membrane protein</topology>
    </subcellularLocation>
</comment>
<dbReference type="Gene3D" id="3.30.70.100">
    <property type="match status" value="1"/>
</dbReference>
<feature type="domain" description="HMA" evidence="3">
    <location>
        <begin position="2"/>
        <end position="71"/>
    </location>
</feature>
<dbReference type="AlphaFoldDB" id="A0ABC8SY48"/>
<evidence type="ECO:0000256" key="1">
    <source>
        <dbReference type="ARBA" id="ARBA00004170"/>
    </source>
</evidence>
<evidence type="ECO:0000313" key="5">
    <source>
        <dbReference type="Proteomes" id="UP001642360"/>
    </source>
</evidence>
<proteinExistence type="predicted"/>
<keyword evidence="2" id="KW-0812">Transmembrane</keyword>
<reference evidence="4 5" key="1">
    <citation type="submission" date="2024-02" db="EMBL/GenBank/DDBJ databases">
        <authorList>
            <person name="Vignale AGUSTIN F."/>
            <person name="Sosa J E."/>
            <person name="Modenutti C."/>
        </authorList>
    </citation>
    <scope>NUCLEOTIDE SEQUENCE [LARGE SCALE GENOMIC DNA]</scope>
</reference>
<sequence>MKQKVVIRVPMNGQKSRSKAMKIVVGVSGVESAALQGQENNQIAVVGENIDPVVLATLLRKNVGSADLVSVSAVGGEEKKETTENKNAATAQPPVWFHSYYPAAVPQYPICHADQPAPFCDFTSWVLIRSGCIESSFVDSPSTMSMPEAEARYYCYFWEFIACYLVLLGVVEVRSKLQHGPLHGLYMGHP</sequence>
<comment type="caution">
    <text evidence="4">The sequence shown here is derived from an EMBL/GenBank/DDBJ whole genome shotgun (WGS) entry which is preliminary data.</text>
</comment>
<dbReference type="EMBL" id="CAUOFW020003772">
    <property type="protein sequence ID" value="CAK9161972.1"/>
    <property type="molecule type" value="Genomic_DNA"/>
</dbReference>
<keyword evidence="2" id="KW-0472">Membrane</keyword>
<organism evidence="4 5">
    <name type="scientific">Ilex paraguariensis</name>
    <name type="common">yerba mate</name>
    <dbReference type="NCBI Taxonomy" id="185542"/>
    <lineage>
        <taxon>Eukaryota</taxon>
        <taxon>Viridiplantae</taxon>
        <taxon>Streptophyta</taxon>
        <taxon>Embryophyta</taxon>
        <taxon>Tracheophyta</taxon>
        <taxon>Spermatophyta</taxon>
        <taxon>Magnoliopsida</taxon>
        <taxon>eudicotyledons</taxon>
        <taxon>Gunneridae</taxon>
        <taxon>Pentapetalae</taxon>
        <taxon>asterids</taxon>
        <taxon>campanulids</taxon>
        <taxon>Aquifoliales</taxon>
        <taxon>Aquifoliaceae</taxon>
        <taxon>Ilex</taxon>
    </lineage>
</organism>
<keyword evidence="2" id="KW-1133">Transmembrane helix</keyword>
<keyword evidence="5" id="KW-1185">Reference proteome</keyword>